<keyword evidence="8" id="KW-0675">Receptor</keyword>
<dbReference type="Pfam" id="PF10613">
    <property type="entry name" value="Lig_chan-Glu_bd"/>
    <property type="match status" value="1"/>
</dbReference>
<keyword evidence="4 12" id="KW-0812">Transmembrane</keyword>
<gene>
    <name evidence="15" type="primary">LOC111087866</name>
</gene>
<keyword evidence="5 12" id="KW-1133">Transmembrane helix</keyword>
<organism evidence="14 15">
    <name type="scientific">Limulus polyphemus</name>
    <name type="common">Atlantic horseshoe crab</name>
    <dbReference type="NCBI Taxonomy" id="6850"/>
    <lineage>
        <taxon>Eukaryota</taxon>
        <taxon>Metazoa</taxon>
        <taxon>Ecdysozoa</taxon>
        <taxon>Arthropoda</taxon>
        <taxon>Chelicerata</taxon>
        <taxon>Merostomata</taxon>
        <taxon>Xiphosura</taxon>
        <taxon>Limulidae</taxon>
        <taxon>Limulus</taxon>
    </lineage>
</organism>
<keyword evidence="7 12" id="KW-0472">Membrane</keyword>
<evidence type="ECO:0000256" key="3">
    <source>
        <dbReference type="ARBA" id="ARBA00022475"/>
    </source>
</evidence>
<evidence type="ECO:0000259" key="13">
    <source>
        <dbReference type="SMART" id="SM00918"/>
    </source>
</evidence>
<evidence type="ECO:0000256" key="8">
    <source>
        <dbReference type="ARBA" id="ARBA00023170"/>
    </source>
</evidence>
<comment type="subcellular location">
    <subcellularLocation>
        <location evidence="1">Cell membrane</location>
        <topology evidence="1">Multi-pass membrane protein</topology>
    </subcellularLocation>
</comment>
<evidence type="ECO:0000256" key="4">
    <source>
        <dbReference type="ARBA" id="ARBA00022692"/>
    </source>
</evidence>
<dbReference type="PANTHER" id="PTHR42643">
    <property type="entry name" value="IONOTROPIC RECEPTOR 20A-RELATED"/>
    <property type="match status" value="1"/>
</dbReference>
<accession>A0ABM1T790</accession>
<evidence type="ECO:0000256" key="2">
    <source>
        <dbReference type="ARBA" id="ARBA00022448"/>
    </source>
</evidence>
<proteinExistence type="predicted"/>
<feature type="transmembrane region" description="Helical" evidence="12">
    <location>
        <begin position="219"/>
        <end position="241"/>
    </location>
</feature>
<dbReference type="PANTHER" id="PTHR42643:SF30">
    <property type="entry name" value="IONOTROPIC RECEPTOR 40A-RELATED"/>
    <property type="match status" value="1"/>
</dbReference>
<evidence type="ECO:0000256" key="12">
    <source>
        <dbReference type="SAM" id="Phobius"/>
    </source>
</evidence>
<evidence type="ECO:0000256" key="11">
    <source>
        <dbReference type="ARBA" id="ARBA00023303"/>
    </source>
</evidence>
<keyword evidence="11" id="KW-0407">Ion channel</keyword>
<dbReference type="InterPro" id="IPR019594">
    <property type="entry name" value="Glu/Gly-bd"/>
</dbReference>
<dbReference type="RefSeq" id="XP_022251746.1">
    <property type="nucleotide sequence ID" value="XM_022396038.1"/>
</dbReference>
<dbReference type="SUPFAM" id="SSF53850">
    <property type="entry name" value="Periplasmic binding protein-like II"/>
    <property type="match status" value="1"/>
</dbReference>
<evidence type="ECO:0000256" key="7">
    <source>
        <dbReference type="ARBA" id="ARBA00023136"/>
    </source>
</evidence>
<dbReference type="SMART" id="SM00918">
    <property type="entry name" value="Lig_chan-Glu_bd"/>
    <property type="match status" value="1"/>
</dbReference>
<keyword evidence="2" id="KW-0813">Transport</keyword>
<sequence>MSLLLEKIRKNSLLLGPNIHWFLFLEEEDSLPLVCTYTDRDNNILIAVRPASAEEYMNVYKVQYNPHFRNSTIHQLGTWYAQNKSSIDKENLRSFSAKTDLQGRTLKVALERHFPFFIPANETGERNPSGVDIEVLNALQEVFKFRYEIHRPSDGKWGSPVSNRSWNGMIGMVHRQEVDIAMGGMTISQTRKEAVDFSFAYCFDRTTFVTRAPSEASRAWVIVLPFQWGVWLAIGLAVTLISQERALPSGLRD</sequence>
<dbReference type="InterPro" id="IPR052192">
    <property type="entry name" value="Insect_Ionotropic_Sensory_Rcpt"/>
</dbReference>
<evidence type="ECO:0000256" key="10">
    <source>
        <dbReference type="ARBA" id="ARBA00023286"/>
    </source>
</evidence>
<keyword evidence="14" id="KW-1185">Reference proteome</keyword>
<evidence type="ECO:0000313" key="15">
    <source>
        <dbReference type="RefSeq" id="XP_022251746.1"/>
    </source>
</evidence>
<evidence type="ECO:0000313" key="14">
    <source>
        <dbReference type="Proteomes" id="UP000694941"/>
    </source>
</evidence>
<feature type="domain" description="Ionotropic glutamate receptor L-glutamate and glycine-binding" evidence="13">
    <location>
        <begin position="115"/>
        <end position="175"/>
    </location>
</feature>
<dbReference type="Gene3D" id="3.40.190.10">
    <property type="entry name" value="Periplasmic binding protein-like II"/>
    <property type="match status" value="1"/>
</dbReference>
<evidence type="ECO:0000256" key="5">
    <source>
        <dbReference type="ARBA" id="ARBA00022989"/>
    </source>
</evidence>
<dbReference type="Proteomes" id="UP000694941">
    <property type="component" value="Unplaced"/>
</dbReference>
<evidence type="ECO:0000256" key="1">
    <source>
        <dbReference type="ARBA" id="ARBA00004651"/>
    </source>
</evidence>
<evidence type="ECO:0000256" key="9">
    <source>
        <dbReference type="ARBA" id="ARBA00023180"/>
    </source>
</evidence>
<name>A0ABM1T790_LIMPO</name>
<protein>
    <submittedName>
        <fullName evidence="15">Glutamate receptor ionotropic, delta-1-like</fullName>
    </submittedName>
</protein>
<keyword evidence="9" id="KW-0325">Glycoprotein</keyword>
<keyword evidence="3" id="KW-1003">Cell membrane</keyword>
<evidence type="ECO:0000256" key="6">
    <source>
        <dbReference type="ARBA" id="ARBA00023065"/>
    </source>
</evidence>
<keyword evidence="10" id="KW-1071">Ligand-gated ion channel</keyword>
<keyword evidence="6" id="KW-0406">Ion transport</keyword>
<reference evidence="15" key="1">
    <citation type="submission" date="2025-08" db="UniProtKB">
        <authorList>
            <consortium name="RefSeq"/>
        </authorList>
    </citation>
    <scope>IDENTIFICATION</scope>
    <source>
        <tissue evidence="15">Muscle</tissue>
    </source>
</reference>
<dbReference type="GeneID" id="111087866"/>